<keyword evidence="2" id="KW-0812">Transmembrane</keyword>
<dbReference type="Proteomes" id="UP000663828">
    <property type="component" value="Unassembled WGS sequence"/>
</dbReference>
<comment type="caution">
    <text evidence="3">The sequence shown here is derived from an EMBL/GenBank/DDBJ whole genome shotgun (WGS) entry which is preliminary data.</text>
</comment>
<protein>
    <submittedName>
        <fullName evidence="3">Uncharacterized protein</fullName>
    </submittedName>
</protein>
<gene>
    <name evidence="3" type="ORF">XAT740_LOCUS47819</name>
</gene>
<evidence type="ECO:0000256" key="1">
    <source>
        <dbReference type="SAM" id="MobiDB-lite"/>
    </source>
</evidence>
<feature type="transmembrane region" description="Helical" evidence="2">
    <location>
        <begin position="297"/>
        <end position="324"/>
    </location>
</feature>
<dbReference type="AlphaFoldDB" id="A0A816B027"/>
<feature type="region of interest" description="Disordered" evidence="1">
    <location>
        <begin position="48"/>
        <end position="79"/>
    </location>
</feature>
<dbReference type="EMBL" id="CAJNOR010006717">
    <property type="protein sequence ID" value="CAF1601975.1"/>
    <property type="molecule type" value="Genomic_DNA"/>
</dbReference>
<name>A0A816B027_ADIRI</name>
<evidence type="ECO:0000313" key="3">
    <source>
        <dbReference type="EMBL" id="CAF1601975.1"/>
    </source>
</evidence>
<evidence type="ECO:0000313" key="4">
    <source>
        <dbReference type="Proteomes" id="UP000663828"/>
    </source>
</evidence>
<proteinExistence type="predicted"/>
<reference evidence="3" key="1">
    <citation type="submission" date="2021-02" db="EMBL/GenBank/DDBJ databases">
        <authorList>
            <person name="Nowell W R."/>
        </authorList>
    </citation>
    <scope>NUCLEOTIDE SEQUENCE</scope>
</reference>
<keyword evidence="2" id="KW-0472">Membrane</keyword>
<feature type="region of interest" description="Disordered" evidence="1">
    <location>
        <begin position="1"/>
        <end position="21"/>
    </location>
</feature>
<sequence>MSSPYAHTHVSHLMKKKRRRSQSLTLPNFNDLDSQVQNESQRKFLAQLKKERQKQQNIQEHDNSKDHSHSDDDDFQATVTRIPRTYTSVSRKKAAMSTTAISVSTKQQMSTTTFRAAGVYDSTDDFQPVVTRVGTTATALSSKKHTSTMRKDILSTSHRKTNLDEDDLNGSQHTHIIRIPREESSKSMKNPFSNLHGKFSSGSLPRKAINTTCDTPISHNDIDINSSHNSSNPYDSSTTNILRKSDVVDQEFHLDDGKDHARRNDAKSYGSVKISERENSYYAVHGKKRTTKSSASLMASIIAILIGLIAFALALTAFILVLLLRSTVDANLVITPKKSIGSLPSACSNYTPVDDPTRSINALGYALGCDNTAPFANQSTPAWIRFIGTGGTTLPLQTPGMNICGSEGTGWYYGTMPSVTGEVVNGTACFSWYTSICRFSVSITVANCGSFYIYRLPPAPACMMRYCTI</sequence>
<feature type="compositionally biased region" description="Basic residues" evidence="1">
    <location>
        <begin position="9"/>
        <end position="21"/>
    </location>
</feature>
<feature type="compositionally biased region" description="Basic and acidic residues" evidence="1">
    <location>
        <begin position="48"/>
        <end position="70"/>
    </location>
</feature>
<keyword evidence="2" id="KW-1133">Transmembrane helix</keyword>
<evidence type="ECO:0000256" key="2">
    <source>
        <dbReference type="SAM" id="Phobius"/>
    </source>
</evidence>
<accession>A0A816B027</accession>
<keyword evidence="4" id="KW-1185">Reference proteome</keyword>
<organism evidence="3 4">
    <name type="scientific">Adineta ricciae</name>
    <name type="common">Rotifer</name>
    <dbReference type="NCBI Taxonomy" id="249248"/>
    <lineage>
        <taxon>Eukaryota</taxon>
        <taxon>Metazoa</taxon>
        <taxon>Spiralia</taxon>
        <taxon>Gnathifera</taxon>
        <taxon>Rotifera</taxon>
        <taxon>Eurotatoria</taxon>
        <taxon>Bdelloidea</taxon>
        <taxon>Adinetida</taxon>
        <taxon>Adinetidae</taxon>
        <taxon>Adineta</taxon>
    </lineage>
</organism>